<dbReference type="PANTHER" id="PTHR28523:SF1">
    <property type="entry name" value="CYTOCHROME C OXIDASE ASSEMBLY FACTOR 1"/>
    <property type="match status" value="1"/>
</dbReference>
<dbReference type="InterPro" id="IPR014807">
    <property type="entry name" value="Coa1"/>
</dbReference>
<keyword evidence="4" id="KW-1185">Reference proteome</keyword>
<feature type="transmembrane region" description="Helical" evidence="2">
    <location>
        <begin position="81"/>
        <end position="103"/>
    </location>
</feature>
<dbReference type="Proteomes" id="UP000193067">
    <property type="component" value="Unassembled WGS sequence"/>
</dbReference>
<gene>
    <name evidence="3" type="ORF">PYCCODRAFT_24361</name>
</gene>
<dbReference type="GO" id="GO:0033617">
    <property type="term" value="P:mitochondrial respiratory chain complex IV assembly"/>
    <property type="evidence" value="ECO:0007669"/>
    <property type="project" value="InterPro"/>
</dbReference>
<dbReference type="Pfam" id="PF08695">
    <property type="entry name" value="Coa1"/>
    <property type="match status" value="1"/>
</dbReference>
<evidence type="ECO:0000256" key="1">
    <source>
        <dbReference type="SAM" id="MobiDB-lite"/>
    </source>
</evidence>
<name>A0A1Y2J558_TRAC3</name>
<keyword evidence="2" id="KW-0472">Membrane</keyword>
<dbReference type="OrthoDB" id="2100652at2759"/>
<protein>
    <submittedName>
        <fullName evidence="3">DUF1783-domain-containing protein</fullName>
    </submittedName>
</protein>
<sequence>MMSLRVPLSTSVRATRTAHTLRPLLPSSRAQYATAPSEQHPQRPQQKPQPEVETFDKTARPGLYYPRPQRERDLPPLQSKWPAILALGVVGVSAWAVFMVFVTNQEKLSSSIMQQIMNTIRESPELREVLGEAIRPEPVWWMNGDPWISGAVHIPGGNIDLSFRVKGHKGAGTLYFTSIRREKGQPFEILRFKVIADDGTEVNINPTRPS</sequence>
<dbReference type="PANTHER" id="PTHR28523">
    <property type="entry name" value="CYTOCHROME C OXIDASE ASSEMBLY FACTOR 1"/>
    <property type="match status" value="1"/>
</dbReference>
<evidence type="ECO:0000256" key="2">
    <source>
        <dbReference type="SAM" id="Phobius"/>
    </source>
</evidence>
<organism evidence="3 4">
    <name type="scientific">Trametes coccinea (strain BRFM310)</name>
    <name type="common">Pycnoporus coccineus</name>
    <dbReference type="NCBI Taxonomy" id="1353009"/>
    <lineage>
        <taxon>Eukaryota</taxon>
        <taxon>Fungi</taxon>
        <taxon>Dikarya</taxon>
        <taxon>Basidiomycota</taxon>
        <taxon>Agaricomycotina</taxon>
        <taxon>Agaricomycetes</taxon>
        <taxon>Polyporales</taxon>
        <taxon>Polyporaceae</taxon>
        <taxon>Trametes</taxon>
    </lineage>
</organism>
<keyword evidence="2" id="KW-0812">Transmembrane</keyword>
<dbReference type="AlphaFoldDB" id="A0A1Y2J558"/>
<evidence type="ECO:0000313" key="4">
    <source>
        <dbReference type="Proteomes" id="UP000193067"/>
    </source>
</evidence>
<dbReference type="GO" id="GO:0005743">
    <property type="term" value="C:mitochondrial inner membrane"/>
    <property type="evidence" value="ECO:0007669"/>
    <property type="project" value="TreeGrafter"/>
</dbReference>
<dbReference type="EMBL" id="KZ084086">
    <property type="protein sequence ID" value="OSD08477.1"/>
    <property type="molecule type" value="Genomic_DNA"/>
</dbReference>
<reference evidence="3 4" key="1">
    <citation type="journal article" date="2015" name="Biotechnol. Biofuels">
        <title>Enhanced degradation of softwood versus hardwood by the white-rot fungus Pycnoporus coccineus.</title>
        <authorList>
            <person name="Couturier M."/>
            <person name="Navarro D."/>
            <person name="Chevret D."/>
            <person name="Henrissat B."/>
            <person name="Piumi F."/>
            <person name="Ruiz-Duenas F.J."/>
            <person name="Martinez A.T."/>
            <person name="Grigoriev I.V."/>
            <person name="Riley R."/>
            <person name="Lipzen A."/>
            <person name="Berrin J.G."/>
            <person name="Master E.R."/>
            <person name="Rosso M.N."/>
        </authorList>
    </citation>
    <scope>NUCLEOTIDE SEQUENCE [LARGE SCALE GENOMIC DNA]</scope>
    <source>
        <strain evidence="3 4">BRFM310</strain>
    </source>
</reference>
<evidence type="ECO:0000313" key="3">
    <source>
        <dbReference type="EMBL" id="OSD08477.1"/>
    </source>
</evidence>
<proteinExistence type="predicted"/>
<feature type="region of interest" description="Disordered" evidence="1">
    <location>
        <begin position="15"/>
        <end position="71"/>
    </location>
</feature>
<keyword evidence="2" id="KW-1133">Transmembrane helix</keyword>
<dbReference type="InterPro" id="IPR042432">
    <property type="entry name" value="Coa1_fungi"/>
</dbReference>
<accession>A0A1Y2J558</accession>
<feature type="compositionally biased region" description="Polar residues" evidence="1">
    <location>
        <begin position="28"/>
        <end position="37"/>
    </location>
</feature>